<evidence type="ECO:0000256" key="6">
    <source>
        <dbReference type="ARBA" id="ARBA00022807"/>
    </source>
</evidence>
<dbReference type="PROSITE" id="PS00973">
    <property type="entry name" value="USP_2"/>
    <property type="match status" value="1"/>
</dbReference>
<evidence type="ECO:0000256" key="7">
    <source>
        <dbReference type="RuleBase" id="RU366025"/>
    </source>
</evidence>
<dbReference type="OrthoDB" id="2020758at2759"/>
<dbReference type="PANTHER" id="PTHR24006">
    <property type="entry name" value="UBIQUITIN CARBOXYL-TERMINAL HYDROLASE"/>
    <property type="match status" value="1"/>
</dbReference>
<comment type="caution">
    <text evidence="10">The sequence shown here is derived from an EMBL/GenBank/DDBJ whole genome shotgun (WGS) entry which is preliminary data.</text>
</comment>
<evidence type="ECO:0000259" key="9">
    <source>
        <dbReference type="PROSITE" id="PS50235"/>
    </source>
</evidence>
<sequence length="730" mass="79786">MGRKPATTASPMPAFDLSITGQIQVVLGVVCVCSVAWLLSGSSADRKQPRRVSDAIRRKSVDETVDKTQRFAQGDAFYPPGLHNLGNTCFMNSVIQALVSLPSLVNYLRDRTLSYYENDDEYDLEEKRPLYVTEAMLDLAVSLNEMKKHRSVIRPSNLMQALEAVKKSNRKLLCYEQQDAHELLQLVSGNLTDEERPFASDQVLSLFDMRAIFESSNSSPSSNTPKAHVYASGANGPTIVQETFEESHRMLKNPLTGLMANIMTCTRCGHRSSMNCAIFSNISLAVPSVPQVTIESLLQTYITPEPIHDYVCDKCTLVATAKAIQTQVYKLKEQIETLKAAAARSAAASNAAGTAVPTTPSNGKKKKDKSGISVSDPDALVRGTEKPVGLETVILKELVTQLVALEKDRMAVEAAAKYDVEAKLPDHIHKVKVVSPLTTKQIVIATPPRALCLHMQRSVFLPSGHSFKNNSRVLFGEFLDLARFCLNSQAETVPAPTAQPTAGGGVSWADLIQAAAKSPTPIAQPLEPVANGDTVEEGKTQDPPVSVLEEKPKSKNTGKGKKKKRGLVGGSDAYSSLQGPYSSVLGNMGKMESTHMASSAYSRFGMPSSPDYPYLYRLHAVVIHYGSHDSGHFVTYRRCPHPNSKEAKEMGGMKTNASSDVNEKSEGASELKKRKSKSGEKQETFGGAARWFRISDERVDLVKNVQEEVFGHASQHAYMLFYERVVDIAV</sequence>
<evidence type="ECO:0000313" key="11">
    <source>
        <dbReference type="Proteomes" id="UP000320333"/>
    </source>
</evidence>
<feature type="region of interest" description="Disordered" evidence="8">
    <location>
        <begin position="520"/>
        <end position="572"/>
    </location>
</feature>
<dbReference type="SUPFAM" id="SSF54001">
    <property type="entry name" value="Cysteine proteinases"/>
    <property type="match status" value="1"/>
</dbReference>
<dbReference type="GO" id="GO:0004843">
    <property type="term" value="F:cysteine-type deubiquitinase activity"/>
    <property type="evidence" value="ECO:0007669"/>
    <property type="project" value="UniProtKB-UniRule"/>
</dbReference>
<protein>
    <recommendedName>
        <fullName evidence="7">Ubiquitin carboxyl-terminal hydrolase</fullName>
        <ecNumber evidence="7">3.4.19.12</ecNumber>
    </recommendedName>
</protein>
<evidence type="ECO:0000256" key="2">
    <source>
        <dbReference type="ARBA" id="ARBA00009085"/>
    </source>
</evidence>
<dbReference type="STRING" id="246404.A0A507F8C8"/>
<comment type="catalytic activity">
    <reaction evidence="1 7">
        <text>Thiol-dependent hydrolysis of ester, thioester, amide, peptide and isopeptide bonds formed by the C-terminal Gly of ubiquitin (a 76-residue protein attached to proteins as an intracellular targeting signal).</text>
        <dbReference type="EC" id="3.4.19.12"/>
    </reaction>
</comment>
<dbReference type="InterPro" id="IPR038765">
    <property type="entry name" value="Papain-like_cys_pep_sf"/>
</dbReference>
<dbReference type="Gene3D" id="3.90.70.10">
    <property type="entry name" value="Cysteine proteinases"/>
    <property type="match status" value="1"/>
</dbReference>
<dbReference type="PROSITE" id="PS00972">
    <property type="entry name" value="USP_1"/>
    <property type="match status" value="1"/>
</dbReference>
<evidence type="ECO:0000256" key="5">
    <source>
        <dbReference type="ARBA" id="ARBA00022801"/>
    </source>
</evidence>
<feature type="compositionally biased region" description="Basic residues" evidence="8">
    <location>
        <begin position="554"/>
        <end position="566"/>
    </location>
</feature>
<evidence type="ECO:0000256" key="3">
    <source>
        <dbReference type="ARBA" id="ARBA00022670"/>
    </source>
</evidence>
<feature type="region of interest" description="Disordered" evidence="8">
    <location>
        <begin position="349"/>
        <end position="378"/>
    </location>
</feature>
<dbReference type="Proteomes" id="UP000320333">
    <property type="component" value="Unassembled WGS sequence"/>
</dbReference>
<dbReference type="InterPro" id="IPR028889">
    <property type="entry name" value="USP"/>
</dbReference>
<name>A0A507F8C8_9FUNG</name>
<keyword evidence="3 7" id="KW-0645">Protease</keyword>
<comment type="similarity">
    <text evidence="2 7">Belongs to the peptidase C19 family.</text>
</comment>
<gene>
    <name evidence="10" type="ORF">CcCBS67573_g06133</name>
</gene>
<dbReference type="EC" id="3.4.19.12" evidence="7"/>
<dbReference type="InterPro" id="IPR050164">
    <property type="entry name" value="Peptidase_C19"/>
</dbReference>
<dbReference type="GO" id="GO:0005829">
    <property type="term" value="C:cytosol"/>
    <property type="evidence" value="ECO:0007669"/>
    <property type="project" value="TreeGrafter"/>
</dbReference>
<organism evidence="10 11">
    <name type="scientific">Chytriomyces confervae</name>
    <dbReference type="NCBI Taxonomy" id="246404"/>
    <lineage>
        <taxon>Eukaryota</taxon>
        <taxon>Fungi</taxon>
        <taxon>Fungi incertae sedis</taxon>
        <taxon>Chytridiomycota</taxon>
        <taxon>Chytridiomycota incertae sedis</taxon>
        <taxon>Chytridiomycetes</taxon>
        <taxon>Chytridiales</taxon>
        <taxon>Chytriomycetaceae</taxon>
        <taxon>Chytriomyces</taxon>
    </lineage>
</organism>
<evidence type="ECO:0000256" key="4">
    <source>
        <dbReference type="ARBA" id="ARBA00022786"/>
    </source>
</evidence>
<evidence type="ECO:0000256" key="8">
    <source>
        <dbReference type="SAM" id="MobiDB-lite"/>
    </source>
</evidence>
<dbReference type="EMBL" id="QEAP01000248">
    <property type="protein sequence ID" value="TPX71598.1"/>
    <property type="molecule type" value="Genomic_DNA"/>
</dbReference>
<feature type="region of interest" description="Disordered" evidence="8">
    <location>
        <begin position="644"/>
        <end position="682"/>
    </location>
</feature>
<dbReference type="PROSITE" id="PS50235">
    <property type="entry name" value="USP_3"/>
    <property type="match status" value="1"/>
</dbReference>
<dbReference type="InterPro" id="IPR018200">
    <property type="entry name" value="USP_CS"/>
</dbReference>
<evidence type="ECO:0000256" key="1">
    <source>
        <dbReference type="ARBA" id="ARBA00000707"/>
    </source>
</evidence>
<dbReference type="Pfam" id="PF00443">
    <property type="entry name" value="UCH"/>
    <property type="match status" value="1"/>
</dbReference>
<reference evidence="10 11" key="1">
    <citation type="journal article" date="2019" name="Sci. Rep.">
        <title>Comparative genomics of chytrid fungi reveal insights into the obligate biotrophic and pathogenic lifestyle of Synchytrium endobioticum.</title>
        <authorList>
            <person name="van de Vossenberg B.T.L.H."/>
            <person name="Warris S."/>
            <person name="Nguyen H.D.T."/>
            <person name="van Gent-Pelzer M.P.E."/>
            <person name="Joly D.L."/>
            <person name="van de Geest H.C."/>
            <person name="Bonants P.J.M."/>
            <person name="Smith D.S."/>
            <person name="Levesque C.A."/>
            <person name="van der Lee T.A.J."/>
        </authorList>
    </citation>
    <scope>NUCLEOTIDE SEQUENCE [LARGE SCALE GENOMIC DNA]</scope>
    <source>
        <strain evidence="10 11">CBS 675.73</strain>
    </source>
</reference>
<dbReference type="GO" id="GO:0016579">
    <property type="term" value="P:protein deubiquitination"/>
    <property type="evidence" value="ECO:0007669"/>
    <property type="project" value="InterPro"/>
</dbReference>
<keyword evidence="4 7" id="KW-0833">Ubl conjugation pathway</keyword>
<dbReference type="AlphaFoldDB" id="A0A507F8C8"/>
<dbReference type="GO" id="GO:0006508">
    <property type="term" value="P:proteolysis"/>
    <property type="evidence" value="ECO:0007669"/>
    <property type="project" value="UniProtKB-KW"/>
</dbReference>
<evidence type="ECO:0000313" key="10">
    <source>
        <dbReference type="EMBL" id="TPX71598.1"/>
    </source>
</evidence>
<keyword evidence="6 7" id="KW-0788">Thiol protease</keyword>
<feature type="compositionally biased region" description="Basic and acidic residues" evidence="8">
    <location>
        <begin position="661"/>
        <end position="682"/>
    </location>
</feature>
<keyword evidence="11" id="KW-1185">Reference proteome</keyword>
<dbReference type="PANTHER" id="PTHR24006:SF758">
    <property type="entry name" value="UBIQUITIN CARBOXYL-TERMINAL HYDROLASE 36"/>
    <property type="match status" value="1"/>
</dbReference>
<proteinExistence type="inferred from homology"/>
<keyword evidence="5 7" id="KW-0378">Hydrolase</keyword>
<dbReference type="GO" id="GO:0005634">
    <property type="term" value="C:nucleus"/>
    <property type="evidence" value="ECO:0007669"/>
    <property type="project" value="TreeGrafter"/>
</dbReference>
<feature type="domain" description="USP" evidence="9">
    <location>
        <begin position="80"/>
        <end position="725"/>
    </location>
</feature>
<dbReference type="InterPro" id="IPR001394">
    <property type="entry name" value="Peptidase_C19_UCH"/>
</dbReference>
<accession>A0A507F8C8</accession>